<evidence type="ECO:0000313" key="5">
    <source>
        <dbReference type="EMBL" id="KAH8703461.1"/>
    </source>
</evidence>
<dbReference type="Proteomes" id="UP001201262">
    <property type="component" value="Unassembled WGS sequence"/>
</dbReference>
<dbReference type="AlphaFoldDB" id="A0AAD4Q4P0"/>
<dbReference type="GO" id="GO:0008757">
    <property type="term" value="F:S-adenosylmethionine-dependent methyltransferase activity"/>
    <property type="evidence" value="ECO:0007669"/>
    <property type="project" value="TreeGrafter"/>
</dbReference>
<keyword evidence="3" id="KW-0949">S-adenosyl-L-methionine</keyword>
<comment type="caution">
    <text evidence="5">The sequence shown here is derived from an EMBL/GenBank/DDBJ whole genome shotgun (WGS) entry which is preliminary data.</text>
</comment>
<organism evidence="5 6">
    <name type="scientific">Talaromyces proteolyticus</name>
    <dbReference type="NCBI Taxonomy" id="1131652"/>
    <lineage>
        <taxon>Eukaryota</taxon>
        <taxon>Fungi</taxon>
        <taxon>Dikarya</taxon>
        <taxon>Ascomycota</taxon>
        <taxon>Pezizomycotina</taxon>
        <taxon>Eurotiomycetes</taxon>
        <taxon>Eurotiomycetidae</taxon>
        <taxon>Eurotiales</taxon>
        <taxon>Trichocomaceae</taxon>
        <taxon>Talaromyces</taxon>
        <taxon>Talaromyces sect. Bacilispori</taxon>
    </lineage>
</organism>
<comment type="similarity">
    <text evidence="4">Belongs to the class I-like SAM-binding methyltransferase superfamily. Cation-dependent O-methyltransferase family.</text>
</comment>
<gene>
    <name evidence="5" type="ORF">BGW36DRAFT_369382</name>
</gene>
<dbReference type="Pfam" id="PF01596">
    <property type="entry name" value="Methyltransf_3"/>
    <property type="match status" value="1"/>
</dbReference>
<dbReference type="PANTHER" id="PTHR10509">
    <property type="entry name" value="O-METHYLTRANSFERASE-RELATED"/>
    <property type="match status" value="1"/>
</dbReference>
<dbReference type="CDD" id="cd02440">
    <property type="entry name" value="AdoMet_MTases"/>
    <property type="match status" value="1"/>
</dbReference>
<name>A0AAD4Q4P0_9EURO</name>
<accession>A0AAD4Q4P0</accession>
<dbReference type="GO" id="GO:0032259">
    <property type="term" value="P:methylation"/>
    <property type="evidence" value="ECO:0007669"/>
    <property type="project" value="UniProtKB-KW"/>
</dbReference>
<dbReference type="PANTHER" id="PTHR10509:SF14">
    <property type="entry name" value="CAFFEOYL-COA O-METHYLTRANSFERASE 3-RELATED"/>
    <property type="match status" value="1"/>
</dbReference>
<evidence type="ECO:0000256" key="4">
    <source>
        <dbReference type="ARBA" id="ARBA00023453"/>
    </source>
</evidence>
<reference evidence="5" key="1">
    <citation type="submission" date="2021-12" db="EMBL/GenBank/DDBJ databases">
        <title>Convergent genome expansion in fungi linked to evolution of root-endophyte symbiosis.</title>
        <authorList>
            <consortium name="DOE Joint Genome Institute"/>
            <person name="Ke Y.-H."/>
            <person name="Bonito G."/>
            <person name="Liao H.-L."/>
            <person name="Looney B."/>
            <person name="Rojas-Flechas A."/>
            <person name="Nash J."/>
            <person name="Hameed K."/>
            <person name="Schadt C."/>
            <person name="Martin F."/>
            <person name="Crous P.W."/>
            <person name="Miettinen O."/>
            <person name="Magnuson J.K."/>
            <person name="Labbe J."/>
            <person name="Jacobson D."/>
            <person name="Doktycz M.J."/>
            <person name="Veneault-Fourrey C."/>
            <person name="Kuo A."/>
            <person name="Mondo S."/>
            <person name="Calhoun S."/>
            <person name="Riley R."/>
            <person name="Ohm R."/>
            <person name="LaButti K."/>
            <person name="Andreopoulos B."/>
            <person name="Pangilinan J."/>
            <person name="Nolan M."/>
            <person name="Tritt A."/>
            <person name="Clum A."/>
            <person name="Lipzen A."/>
            <person name="Daum C."/>
            <person name="Barry K."/>
            <person name="Grigoriev I.V."/>
            <person name="Vilgalys R."/>
        </authorList>
    </citation>
    <scope>NUCLEOTIDE SEQUENCE</scope>
    <source>
        <strain evidence="5">PMI_201</strain>
    </source>
</reference>
<evidence type="ECO:0000256" key="2">
    <source>
        <dbReference type="ARBA" id="ARBA00022679"/>
    </source>
</evidence>
<keyword evidence="1" id="KW-0489">Methyltransferase</keyword>
<dbReference type="GO" id="GO:0008171">
    <property type="term" value="F:O-methyltransferase activity"/>
    <property type="evidence" value="ECO:0007669"/>
    <property type="project" value="InterPro"/>
</dbReference>
<keyword evidence="6" id="KW-1185">Reference proteome</keyword>
<evidence type="ECO:0000256" key="3">
    <source>
        <dbReference type="ARBA" id="ARBA00022691"/>
    </source>
</evidence>
<evidence type="ECO:0000313" key="6">
    <source>
        <dbReference type="Proteomes" id="UP001201262"/>
    </source>
</evidence>
<dbReference type="InterPro" id="IPR029063">
    <property type="entry name" value="SAM-dependent_MTases_sf"/>
</dbReference>
<dbReference type="SUPFAM" id="SSF53335">
    <property type="entry name" value="S-adenosyl-L-methionine-dependent methyltransferases"/>
    <property type="match status" value="1"/>
</dbReference>
<evidence type="ECO:0000256" key="1">
    <source>
        <dbReference type="ARBA" id="ARBA00022603"/>
    </source>
</evidence>
<protein>
    <submittedName>
        <fullName evidence="5">O-methyltransferase</fullName>
    </submittedName>
</protein>
<dbReference type="InterPro" id="IPR002935">
    <property type="entry name" value="SAM_O-MeTrfase"/>
</dbReference>
<dbReference type="InterPro" id="IPR050362">
    <property type="entry name" value="Cation-dep_OMT"/>
</dbReference>
<dbReference type="GeneID" id="70245416"/>
<sequence length="232" mass="25147">MPIRTAAHSIEIESYVETHLVQQQPGLIHARENSLKHGIPTIAVSTVQGKFLSLLTSLSGAQNVLEIGTLGGYSSIWFAQTTKARGGKLTSIEIDSSRREVALQNLQVAGINVPTEAEILLGAALDVLPKLAEEISAGTRPKFDFVFIDADWENQWRYFDLAVGLSKGKGSVIYVDNVVKEILESGIVGPEKRNETVTPLVEKVGQDGRVEAVVMQTIGAKQHDGFLMAVVK</sequence>
<dbReference type="RefSeq" id="XP_046076479.1">
    <property type="nucleotide sequence ID" value="XM_046215129.1"/>
</dbReference>
<keyword evidence="2" id="KW-0808">Transferase</keyword>
<dbReference type="PROSITE" id="PS51682">
    <property type="entry name" value="SAM_OMT_I"/>
    <property type="match status" value="1"/>
</dbReference>
<dbReference type="EMBL" id="JAJTJA010000002">
    <property type="protein sequence ID" value="KAH8703461.1"/>
    <property type="molecule type" value="Genomic_DNA"/>
</dbReference>
<proteinExistence type="inferred from homology"/>
<dbReference type="Gene3D" id="3.40.50.150">
    <property type="entry name" value="Vaccinia Virus protein VP39"/>
    <property type="match status" value="1"/>
</dbReference>